<keyword evidence="2" id="KW-1185">Reference proteome</keyword>
<dbReference type="AlphaFoldDB" id="A0A9R1WCP3"/>
<organism evidence="1 2">
    <name type="scientific">Lactuca sativa</name>
    <name type="common">Garden lettuce</name>
    <dbReference type="NCBI Taxonomy" id="4236"/>
    <lineage>
        <taxon>Eukaryota</taxon>
        <taxon>Viridiplantae</taxon>
        <taxon>Streptophyta</taxon>
        <taxon>Embryophyta</taxon>
        <taxon>Tracheophyta</taxon>
        <taxon>Spermatophyta</taxon>
        <taxon>Magnoliopsida</taxon>
        <taxon>eudicotyledons</taxon>
        <taxon>Gunneridae</taxon>
        <taxon>Pentapetalae</taxon>
        <taxon>asterids</taxon>
        <taxon>campanulids</taxon>
        <taxon>Asterales</taxon>
        <taxon>Asteraceae</taxon>
        <taxon>Cichorioideae</taxon>
        <taxon>Cichorieae</taxon>
        <taxon>Lactucinae</taxon>
        <taxon>Lactuca</taxon>
    </lineage>
</organism>
<gene>
    <name evidence="1" type="ORF">LSAT_V11C200084480</name>
</gene>
<evidence type="ECO:0000313" key="1">
    <source>
        <dbReference type="EMBL" id="KAJ0221309.1"/>
    </source>
</evidence>
<proteinExistence type="predicted"/>
<dbReference type="Proteomes" id="UP000235145">
    <property type="component" value="Unassembled WGS sequence"/>
</dbReference>
<evidence type="ECO:0000313" key="2">
    <source>
        <dbReference type="Proteomes" id="UP000235145"/>
    </source>
</evidence>
<sequence length="93" mass="10739">MQCEKRKILYAINILDECPLFSRVNGYPSEMGHFLNPGIFYNDVVGVACEATEKGLYDCIMRLFVIRALSLICITCRATSYERNWSVFQLVIY</sequence>
<protein>
    <submittedName>
        <fullName evidence="1">Uncharacterized protein</fullName>
    </submittedName>
</protein>
<name>A0A9R1WCP3_LACSA</name>
<accession>A0A9R1WCP3</accession>
<comment type="caution">
    <text evidence="1">The sequence shown here is derived from an EMBL/GenBank/DDBJ whole genome shotgun (WGS) entry which is preliminary data.</text>
</comment>
<dbReference type="EMBL" id="NBSK02000002">
    <property type="protein sequence ID" value="KAJ0221309.1"/>
    <property type="molecule type" value="Genomic_DNA"/>
</dbReference>
<reference evidence="1 2" key="1">
    <citation type="journal article" date="2017" name="Nat. Commun.">
        <title>Genome assembly with in vitro proximity ligation data and whole-genome triplication in lettuce.</title>
        <authorList>
            <person name="Reyes-Chin-Wo S."/>
            <person name="Wang Z."/>
            <person name="Yang X."/>
            <person name="Kozik A."/>
            <person name="Arikit S."/>
            <person name="Song C."/>
            <person name="Xia L."/>
            <person name="Froenicke L."/>
            <person name="Lavelle D.O."/>
            <person name="Truco M.J."/>
            <person name="Xia R."/>
            <person name="Zhu S."/>
            <person name="Xu C."/>
            <person name="Xu H."/>
            <person name="Xu X."/>
            <person name="Cox K."/>
            <person name="Korf I."/>
            <person name="Meyers B.C."/>
            <person name="Michelmore R.W."/>
        </authorList>
    </citation>
    <scope>NUCLEOTIDE SEQUENCE [LARGE SCALE GENOMIC DNA]</scope>
    <source>
        <strain evidence="2">cv. Salinas</strain>
        <tissue evidence="1">Seedlings</tissue>
    </source>
</reference>